<gene>
    <name evidence="2" type="ORF">LR48_Vigan01g007500</name>
</gene>
<reference evidence="3" key="1">
    <citation type="journal article" date="2015" name="Proc. Natl. Acad. Sci. U.S.A.">
        <title>Genome sequencing of adzuki bean (Vigna angularis) provides insight into high starch and low fat accumulation and domestication.</title>
        <authorList>
            <person name="Yang K."/>
            <person name="Tian Z."/>
            <person name="Chen C."/>
            <person name="Luo L."/>
            <person name="Zhao B."/>
            <person name="Wang Z."/>
            <person name="Yu L."/>
            <person name="Li Y."/>
            <person name="Sun Y."/>
            <person name="Li W."/>
            <person name="Chen Y."/>
            <person name="Li Y."/>
            <person name="Zhang Y."/>
            <person name="Ai D."/>
            <person name="Zhao J."/>
            <person name="Shang C."/>
            <person name="Ma Y."/>
            <person name="Wu B."/>
            <person name="Wang M."/>
            <person name="Gao L."/>
            <person name="Sun D."/>
            <person name="Zhang P."/>
            <person name="Guo F."/>
            <person name="Wang W."/>
            <person name="Li Y."/>
            <person name="Wang J."/>
            <person name="Varshney R.K."/>
            <person name="Wang J."/>
            <person name="Ling H.Q."/>
            <person name="Wan P."/>
        </authorList>
    </citation>
    <scope>NUCLEOTIDE SEQUENCE</scope>
    <source>
        <strain evidence="3">cv. Jingnong 6</strain>
    </source>
</reference>
<dbReference type="Proteomes" id="UP000053144">
    <property type="component" value="Chromosome 1"/>
</dbReference>
<dbReference type="AlphaFoldDB" id="A0A0L9TJ79"/>
<proteinExistence type="predicted"/>
<evidence type="ECO:0000256" key="1">
    <source>
        <dbReference type="SAM" id="MobiDB-lite"/>
    </source>
</evidence>
<dbReference type="Gramene" id="KOM30521">
    <property type="protein sequence ID" value="KOM30521"/>
    <property type="gene ID" value="LR48_Vigan01g007500"/>
</dbReference>
<evidence type="ECO:0000313" key="3">
    <source>
        <dbReference type="Proteomes" id="UP000053144"/>
    </source>
</evidence>
<feature type="compositionally biased region" description="Gly residues" evidence="1">
    <location>
        <begin position="175"/>
        <end position="188"/>
    </location>
</feature>
<accession>A0A0L9TJ79</accession>
<dbReference type="EMBL" id="CM003371">
    <property type="protein sequence ID" value="KOM30521.1"/>
    <property type="molecule type" value="Genomic_DNA"/>
</dbReference>
<protein>
    <submittedName>
        <fullName evidence="2">Uncharacterized protein</fullName>
    </submittedName>
</protein>
<evidence type="ECO:0000313" key="2">
    <source>
        <dbReference type="EMBL" id="KOM30521.1"/>
    </source>
</evidence>
<sequence>MTSVIFGYRHRFRNRGIYRRESYNTKKKKILKHVLCSFFTPLCSSPITDKGFLQLEQRRSDDWPRLQREVANDISPNANPRRGINFGDVAGELLDLVVDVAGLQICRSEIFHRQKPPPKATANSHRFTPETGPLAQARWWWLLVAAGQRQGRLLFAPETQWQVRWKLHSSRRPGRGGGGSRQWQGSGGAATAALTAGKSESINTREKREK</sequence>
<name>A0A0L9TJ79_PHAAN</name>
<feature type="region of interest" description="Disordered" evidence="1">
    <location>
        <begin position="168"/>
        <end position="210"/>
    </location>
</feature>
<organism evidence="2 3">
    <name type="scientific">Phaseolus angularis</name>
    <name type="common">Azuki bean</name>
    <name type="synonym">Vigna angularis</name>
    <dbReference type="NCBI Taxonomy" id="3914"/>
    <lineage>
        <taxon>Eukaryota</taxon>
        <taxon>Viridiplantae</taxon>
        <taxon>Streptophyta</taxon>
        <taxon>Embryophyta</taxon>
        <taxon>Tracheophyta</taxon>
        <taxon>Spermatophyta</taxon>
        <taxon>Magnoliopsida</taxon>
        <taxon>eudicotyledons</taxon>
        <taxon>Gunneridae</taxon>
        <taxon>Pentapetalae</taxon>
        <taxon>rosids</taxon>
        <taxon>fabids</taxon>
        <taxon>Fabales</taxon>
        <taxon>Fabaceae</taxon>
        <taxon>Papilionoideae</taxon>
        <taxon>50 kb inversion clade</taxon>
        <taxon>NPAAA clade</taxon>
        <taxon>indigoferoid/millettioid clade</taxon>
        <taxon>Phaseoleae</taxon>
        <taxon>Vigna</taxon>
    </lineage>
</organism>